<accession>A0ABS8AY70</accession>
<name>A0ABS8AY70_9BACT</name>
<comment type="caution">
    <text evidence="1">The sequence shown here is derived from an EMBL/GenBank/DDBJ whole genome shotgun (WGS) entry which is preliminary data.</text>
</comment>
<keyword evidence="2" id="KW-1185">Reference proteome</keyword>
<protein>
    <submittedName>
        <fullName evidence="1">Uncharacterized protein</fullName>
    </submittedName>
</protein>
<dbReference type="EMBL" id="JAJADR010000010">
    <property type="protein sequence ID" value="MCB2410746.1"/>
    <property type="molecule type" value="Genomic_DNA"/>
</dbReference>
<sequence>MGNGSKQHKPKKKAMPVTALVSGEPLRAATGGGGQNQLADELDILLIQLVEAVLLPAQIGDFVDLHQVGGHYEASLAGNRLGTVPSHYTAELASQSRYRGRLIERTEAPLKAMVRVRLHV</sequence>
<evidence type="ECO:0000313" key="1">
    <source>
        <dbReference type="EMBL" id="MCB2410746.1"/>
    </source>
</evidence>
<evidence type="ECO:0000313" key="2">
    <source>
        <dbReference type="Proteomes" id="UP001165296"/>
    </source>
</evidence>
<reference evidence="1" key="1">
    <citation type="submission" date="2021-10" db="EMBL/GenBank/DDBJ databases">
        <authorList>
            <person name="Dean J.D."/>
            <person name="Kim M.K."/>
            <person name="Newey C.N."/>
            <person name="Stoker T.S."/>
            <person name="Thompson D.W."/>
            <person name="Grose J.H."/>
        </authorList>
    </citation>
    <scope>NUCLEOTIDE SEQUENCE</scope>
    <source>
        <strain evidence="1">BT178</strain>
    </source>
</reference>
<dbReference type="RefSeq" id="WP_226179944.1">
    <property type="nucleotide sequence ID" value="NZ_JAJADR010000010.1"/>
</dbReference>
<dbReference type="Proteomes" id="UP001165296">
    <property type="component" value="Unassembled WGS sequence"/>
</dbReference>
<proteinExistence type="predicted"/>
<gene>
    <name evidence="1" type="ORF">LGH74_22350</name>
</gene>
<organism evidence="1 2">
    <name type="scientific">Hymenobacter lucidus</name>
    <dbReference type="NCBI Taxonomy" id="2880930"/>
    <lineage>
        <taxon>Bacteria</taxon>
        <taxon>Pseudomonadati</taxon>
        <taxon>Bacteroidota</taxon>
        <taxon>Cytophagia</taxon>
        <taxon>Cytophagales</taxon>
        <taxon>Hymenobacteraceae</taxon>
        <taxon>Hymenobacter</taxon>
    </lineage>
</organism>